<dbReference type="EMBL" id="JACXLC010000001">
    <property type="protein sequence ID" value="MBD2841473.1"/>
    <property type="molecule type" value="Genomic_DNA"/>
</dbReference>
<dbReference type="RefSeq" id="WP_190787015.1">
    <property type="nucleotide sequence ID" value="NZ_JACXLC010000001.1"/>
</dbReference>
<comment type="caution">
    <text evidence="2">The sequence shown here is derived from an EMBL/GenBank/DDBJ whole genome shotgun (WGS) entry which is preliminary data.</text>
</comment>
<feature type="compositionally biased region" description="Basic and acidic residues" evidence="1">
    <location>
        <begin position="19"/>
        <end position="30"/>
    </location>
</feature>
<proteinExistence type="predicted"/>
<evidence type="ECO:0000313" key="2">
    <source>
        <dbReference type="EMBL" id="MBD2841473.1"/>
    </source>
</evidence>
<name>A0ABR8KQY2_9SPHN</name>
<evidence type="ECO:0000256" key="1">
    <source>
        <dbReference type="SAM" id="MobiDB-lite"/>
    </source>
</evidence>
<sequence>MPKTSNLPTISQQMRRHTQHEARDHQREWERHVDAGRIGSGSQMTGEQRAQLARNEMILCGYRVLPNHDSTGADASTRYC</sequence>
<feature type="region of interest" description="Disordered" evidence="1">
    <location>
        <begin position="1"/>
        <end position="30"/>
    </location>
</feature>
<dbReference type="Proteomes" id="UP000635384">
    <property type="component" value="Unassembled WGS sequence"/>
</dbReference>
<feature type="compositionally biased region" description="Polar residues" evidence="1">
    <location>
        <begin position="1"/>
        <end position="13"/>
    </location>
</feature>
<evidence type="ECO:0000313" key="3">
    <source>
        <dbReference type="Proteomes" id="UP000635384"/>
    </source>
</evidence>
<organism evidence="2 3">
    <name type="scientific">Erythrobacter rubeus</name>
    <dbReference type="NCBI Taxonomy" id="2760803"/>
    <lineage>
        <taxon>Bacteria</taxon>
        <taxon>Pseudomonadati</taxon>
        <taxon>Pseudomonadota</taxon>
        <taxon>Alphaproteobacteria</taxon>
        <taxon>Sphingomonadales</taxon>
        <taxon>Erythrobacteraceae</taxon>
        <taxon>Erythrobacter/Porphyrobacter group</taxon>
        <taxon>Erythrobacter</taxon>
    </lineage>
</organism>
<gene>
    <name evidence="2" type="ORF">IB285_04275</name>
</gene>
<reference evidence="2 3" key="1">
    <citation type="submission" date="2020-09" db="EMBL/GenBank/DDBJ databases">
        <authorList>
            <person name="Yoon J.-W."/>
        </authorList>
    </citation>
    <scope>NUCLEOTIDE SEQUENCE [LARGE SCALE GENOMIC DNA]</scope>
    <source>
        <strain evidence="2 3">KMU-140</strain>
    </source>
</reference>
<protein>
    <submittedName>
        <fullName evidence="2">Uncharacterized protein</fullName>
    </submittedName>
</protein>
<accession>A0ABR8KQY2</accession>
<keyword evidence="3" id="KW-1185">Reference proteome</keyword>